<feature type="region of interest" description="Disordered" evidence="6">
    <location>
        <begin position="145"/>
        <end position="216"/>
    </location>
</feature>
<keyword evidence="4" id="KW-0167">Capsid protein</keyword>
<dbReference type="InterPro" id="IPR001403">
    <property type="entry name" value="Parvovirus_coat"/>
</dbReference>
<evidence type="ECO:0000313" key="9">
    <source>
        <dbReference type="EMBL" id="AIR74894.1"/>
    </source>
</evidence>
<accession>A0A089X5B1</accession>
<gene>
    <name evidence="9" type="primary">VP1</name>
</gene>
<evidence type="ECO:0000256" key="5">
    <source>
        <dbReference type="ARBA" id="ARBA00022844"/>
    </source>
</evidence>
<evidence type="ECO:0000256" key="4">
    <source>
        <dbReference type="ARBA" id="ARBA00022561"/>
    </source>
</evidence>
<feature type="compositionally biased region" description="Basic and acidic residues" evidence="6">
    <location>
        <begin position="40"/>
        <end position="50"/>
    </location>
</feature>
<feature type="compositionally biased region" description="Low complexity" evidence="6">
    <location>
        <begin position="171"/>
        <end position="193"/>
    </location>
</feature>
<feature type="domain" description="Coat protein VP1/VP2 Parvovirus" evidence="7">
    <location>
        <begin position="210"/>
        <end position="700"/>
    </location>
</feature>
<evidence type="ECO:0000256" key="3">
    <source>
        <dbReference type="ARBA" id="ARBA00022431"/>
    </source>
</evidence>
<dbReference type="Proteomes" id="UP000163025">
    <property type="component" value="Genome"/>
</dbReference>
<evidence type="ECO:0000256" key="6">
    <source>
        <dbReference type="SAM" id="MobiDB-lite"/>
    </source>
</evidence>
<feature type="compositionally biased region" description="Gly residues" evidence="6">
    <location>
        <begin position="202"/>
        <end position="216"/>
    </location>
</feature>
<dbReference type="SUPFAM" id="SSF88645">
    <property type="entry name" value="ssDNA viruses"/>
    <property type="match status" value="1"/>
</dbReference>
<feature type="compositionally biased region" description="Polar residues" evidence="6">
    <location>
        <begin position="576"/>
        <end position="588"/>
    </location>
</feature>
<name>A0A089X5B1_9VIRU</name>
<dbReference type="Pfam" id="PF00740">
    <property type="entry name" value="VP1_2"/>
    <property type="match status" value="1"/>
</dbReference>
<dbReference type="EMBL" id="KM093740">
    <property type="protein sequence ID" value="AIR74894.1"/>
    <property type="molecule type" value="Genomic_DNA"/>
</dbReference>
<dbReference type="InterPro" id="IPR016184">
    <property type="entry name" value="Capsid/spike_ssDNA_virus"/>
</dbReference>
<dbReference type="GO" id="GO:0005198">
    <property type="term" value="F:structural molecule activity"/>
    <property type="evidence" value="ECO:0007669"/>
    <property type="project" value="InterPro"/>
</dbReference>
<feature type="region of interest" description="Disordered" evidence="6">
    <location>
        <begin position="22"/>
        <end position="56"/>
    </location>
</feature>
<feature type="domain" description="Phospholipase A2-like" evidence="8">
    <location>
        <begin position="51"/>
        <end position="130"/>
    </location>
</feature>
<keyword evidence="5" id="KW-0946">Virion</keyword>
<evidence type="ECO:0000256" key="2">
    <source>
        <dbReference type="ARBA" id="ARBA00005398"/>
    </source>
</evidence>
<dbReference type="Pfam" id="PF08398">
    <property type="entry name" value="Phospholip_A2_4"/>
    <property type="match status" value="1"/>
</dbReference>
<keyword evidence="3" id="KW-1140">T=1 icosahedral capsid protein</keyword>
<evidence type="ECO:0000256" key="1">
    <source>
        <dbReference type="ARBA" id="ARBA00004328"/>
    </source>
</evidence>
<comment type="similarity">
    <text evidence="2">Belongs to the parvoviridae capsid protein family.</text>
</comment>
<proteinExistence type="inferred from homology"/>
<dbReference type="InterPro" id="IPR036952">
    <property type="entry name" value="VP1/VP2"/>
</dbReference>
<feature type="compositionally biased region" description="Basic and acidic residues" evidence="6">
    <location>
        <begin position="156"/>
        <end position="170"/>
    </location>
</feature>
<evidence type="ECO:0000313" key="10">
    <source>
        <dbReference type="Proteomes" id="UP000163025"/>
    </source>
</evidence>
<evidence type="ECO:0000259" key="7">
    <source>
        <dbReference type="Pfam" id="PF00740"/>
    </source>
</evidence>
<dbReference type="Gene3D" id="2.170.30.10">
    <property type="entry name" value="Parvovirus coat protein VP1/VP2"/>
    <property type="match status" value="1"/>
</dbReference>
<dbReference type="GO" id="GO:0039615">
    <property type="term" value="C:T=1 icosahedral viral capsid"/>
    <property type="evidence" value="ECO:0007669"/>
    <property type="project" value="UniProtKB-KW"/>
</dbReference>
<comment type="subcellular location">
    <subcellularLocation>
        <location evidence="1">Virion</location>
    </subcellularLocation>
</comment>
<protein>
    <submittedName>
        <fullName evidence="9">Capsid protein VP1</fullName>
    </submittedName>
</protein>
<dbReference type="InterPro" id="IPR013607">
    <property type="entry name" value="Phospholipase_A2-like"/>
</dbReference>
<sequence length="732" mass="81276">MSTFLEKFEDWYETAAASWRHLKAGAPKPKSNQQSQSVSTDRKPQRKDNNRGFVLPGYKYLGPGNGLDKGPPVNKADSVALEHDKAYDQQLKAGDNPYIKFNHADQEFIDNLQGDTSFGGNLGKAVFQAKKRILEPLGLVEEPVNMAPAKKSSGKLTDHDPIVKKPKLSEENSPSPSNSGGEASAAATEGSEPVAAPNMAEGGSGAMGDSAGGADGVGNASGNWHCDSQWLGDTVITKTTGTWVLPSYNNHIYQAITSGTSQDANVQYAGYSTPWGYFDFNRFHCHFSPRDWQRLINNHWGIRPKALKFKIFNVQVKEVTTQDQTKTIANNLTSTIQVFTDDEHQLPYVLGSATEGTMPPFPSDVLRLPQHGYCTMHTNQNGARFNDRSAFYCLEYFPSQMLRTGNNFEFTFDFEEVPFHSMFAHSQDLDRLMNPLVDQYLWNFNEVDSNRNAQFKKAVKGAYGTMGRNWLPGPKFLDQRVRAYPGGTDNYASWNIWSNGNKVNLKDRQYLLQPGPVSATHTEAEASSIPAQNILGLAKDPYRSGSTAAGISDIMVTDEQEVAPTNGVGWKPYGKTVTNEQNTTRAPTSSDLDVLGALPGMVWQNRDIYLQGPIWAKIPKTDGKFHPSPNLGGFGLHNPPPQVFIKNTPVPADPPLEYVNQKWNSYITQYSTGQCTVEMVWELRKENSKRWNPEIQFTSNFGNRTSTMFAPSETGGYVEDRLIGTRYLTQNL</sequence>
<feature type="compositionally biased region" description="Polar residues" evidence="6">
    <location>
        <begin position="30"/>
        <end position="39"/>
    </location>
</feature>
<reference evidence="9 10" key="1">
    <citation type="submission" date="2014-07" db="EMBL/GenBank/DDBJ databases">
        <title>Complete Genome Sequence Analysis of a Muscovy duck parvovirus from Guangxi Muscovy Ducks.</title>
        <authorList>
            <person name="Zhao H."/>
            <person name="Xie Z.X."/>
            <person name="Xie L.J."/>
            <person name="Deng X.W."/>
            <person name="Xie Z.Q."/>
            <person name="Luo S.S."/>
            <person name="Huang L."/>
            <person name="Huang J.L."/>
        </authorList>
    </citation>
    <scope>NUCLEOTIDE SEQUENCE [LARGE SCALE GENOMIC DNA]</scope>
    <source>
        <strain evidence="9">MDPV-GX5</strain>
    </source>
</reference>
<organism evidence="9 10">
    <name type="scientific">Muscovy duck parvovirus</name>
    <dbReference type="NCBI Taxonomy" id="37325"/>
    <lineage>
        <taxon>Viruses</taxon>
        <taxon>Monodnaviria</taxon>
        <taxon>Shotokuvirae</taxon>
        <taxon>Cossaviricota</taxon>
        <taxon>Quintoviricetes</taxon>
        <taxon>Piccovirales</taxon>
        <taxon>Parvoviridae</taxon>
        <taxon>Parvovirinae</taxon>
        <taxon>Dependoparvovirus</taxon>
        <taxon>Dependoparvovirus anseriform1</taxon>
    </lineage>
</organism>
<feature type="region of interest" description="Disordered" evidence="6">
    <location>
        <begin position="565"/>
        <end position="588"/>
    </location>
</feature>
<evidence type="ECO:0000259" key="8">
    <source>
        <dbReference type="Pfam" id="PF08398"/>
    </source>
</evidence>